<dbReference type="Proteomes" id="UP000036097">
    <property type="component" value="Unassembled WGS sequence"/>
</dbReference>
<dbReference type="STRING" id="1195763.ABT56_06120"/>
<evidence type="ECO:0000313" key="1">
    <source>
        <dbReference type="EMBL" id="KLV07129.1"/>
    </source>
</evidence>
<protein>
    <recommendedName>
        <fullName evidence="3">Polymerase nucleotidyl transferase domain-containing protein</fullName>
    </recommendedName>
</protein>
<comment type="caution">
    <text evidence="1">The sequence shown here is derived from an EMBL/GenBank/DDBJ whole genome shotgun (WGS) entry which is preliminary data.</text>
</comment>
<gene>
    <name evidence="1" type="ORF">ABT56_06120</name>
</gene>
<evidence type="ECO:0008006" key="3">
    <source>
        <dbReference type="Google" id="ProtNLM"/>
    </source>
</evidence>
<evidence type="ECO:0000313" key="2">
    <source>
        <dbReference type="Proteomes" id="UP000036097"/>
    </source>
</evidence>
<keyword evidence="2" id="KW-1185">Reference proteome</keyword>
<reference evidence="1 2" key="1">
    <citation type="submission" date="2015-05" db="EMBL/GenBank/DDBJ databases">
        <title>Photobacterium galathea sp. nov.</title>
        <authorList>
            <person name="Machado H."/>
            <person name="Gram L."/>
        </authorList>
    </citation>
    <scope>NUCLEOTIDE SEQUENCE [LARGE SCALE GENOMIC DNA]</scope>
    <source>
        <strain evidence="1 2">CGMCC 1.12159</strain>
    </source>
</reference>
<name>A0A0J1H5Q8_9GAMM</name>
<dbReference type="Gene3D" id="3.30.460.10">
    <property type="entry name" value="Beta Polymerase, domain 2"/>
    <property type="match status" value="1"/>
</dbReference>
<dbReference type="SUPFAM" id="SSF81301">
    <property type="entry name" value="Nucleotidyltransferase"/>
    <property type="match status" value="1"/>
</dbReference>
<proteinExistence type="predicted"/>
<organism evidence="1 2">
    <name type="scientific">Photobacterium aquae</name>
    <dbReference type="NCBI Taxonomy" id="1195763"/>
    <lineage>
        <taxon>Bacteria</taxon>
        <taxon>Pseudomonadati</taxon>
        <taxon>Pseudomonadota</taxon>
        <taxon>Gammaproteobacteria</taxon>
        <taxon>Vibrionales</taxon>
        <taxon>Vibrionaceae</taxon>
        <taxon>Photobacterium</taxon>
    </lineage>
</organism>
<dbReference type="EMBL" id="LDOT01000006">
    <property type="protein sequence ID" value="KLV07129.1"/>
    <property type="molecule type" value="Genomic_DNA"/>
</dbReference>
<accession>A0A0J1H5Q8</accession>
<sequence length="263" mass="29923">MVRKFSVSRVLPEFDKHFSIQPQFRPLLIEVVKQIQSFLGKKAYSIYLAGSVARGSAVVGRSDVNLTVVTAAPLTAAERALVLNVALRAKQIHPISRNIELTLVELAEVLDIANVFRWGFWFKHCSHRIAGDDLASRFGCFEASWEIAKQLNADLPHCLSSYRRKIMATKVVADYLDYCDFIARKMLWAAFGLVFHRKRQLALSLEDASSVFLEYYPDKSTEIERLFVLISRTQVPKKASLYMLDSFGSWLVAEFDKINRKIG</sequence>
<dbReference type="AlphaFoldDB" id="A0A0J1H5Q8"/>
<dbReference type="PATRIC" id="fig|1195763.3.peg.1300"/>
<dbReference type="InterPro" id="IPR043519">
    <property type="entry name" value="NT_sf"/>
</dbReference>